<name>A0A6A5CCF4_NAEFO</name>
<feature type="compositionally biased region" description="Low complexity" evidence="1">
    <location>
        <begin position="522"/>
        <end position="536"/>
    </location>
</feature>
<feature type="region of interest" description="Disordered" evidence="1">
    <location>
        <begin position="15"/>
        <end position="43"/>
    </location>
</feature>
<gene>
    <name evidence="2" type="ORF">FDP41_000671</name>
</gene>
<comment type="caution">
    <text evidence="2">The sequence shown here is derived from an EMBL/GenBank/DDBJ whole genome shotgun (WGS) entry which is preliminary data.</text>
</comment>
<proteinExistence type="predicted"/>
<protein>
    <submittedName>
        <fullName evidence="2">Uncharacterized protein</fullName>
    </submittedName>
</protein>
<dbReference type="OrthoDB" id="10447174at2759"/>
<evidence type="ECO:0000256" key="1">
    <source>
        <dbReference type="SAM" id="MobiDB-lite"/>
    </source>
</evidence>
<feature type="region of interest" description="Disordered" evidence="1">
    <location>
        <begin position="305"/>
        <end position="355"/>
    </location>
</feature>
<dbReference type="AlphaFoldDB" id="A0A6A5CCF4"/>
<keyword evidence="3" id="KW-1185">Reference proteome</keyword>
<feature type="region of interest" description="Disordered" evidence="1">
    <location>
        <begin position="505"/>
        <end position="540"/>
    </location>
</feature>
<accession>A0A6A5CCF4</accession>
<dbReference type="Proteomes" id="UP000444721">
    <property type="component" value="Unassembled WGS sequence"/>
</dbReference>
<dbReference type="GeneID" id="68107889"/>
<evidence type="ECO:0000313" key="3">
    <source>
        <dbReference type="Proteomes" id="UP000444721"/>
    </source>
</evidence>
<feature type="compositionally biased region" description="Polar residues" evidence="1">
    <location>
        <begin position="71"/>
        <end position="90"/>
    </location>
</feature>
<dbReference type="VEuPathDB" id="AmoebaDB:FDP41_000671"/>
<dbReference type="VEuPathDB" id="AmoebaDB:NF0093780"/>
<organism evidence="2 3">
    <name type="scientific">Naegleria fowleri</name>
    <name type="common">Brain eating amoeba</name>
    <dbReference type="NCBI Taxonomy" id="5763"/>
    <lineage>
        <taxon>Eukaryota</taxon>
        <taxon>Discoba</taxon>
        <taxon>Heterolobosea</taxon>
        <taxon>Tetramitia</taxon>
        <taxon>Eutetramitia</taxon>
        <taxon>Vahlkampfiidae</taxon>
        <taxon>Naegleria</taxon>
    </lineage>
</organism>
<evidence type="ECO:0000313" key="2">
    <source>
        <dbReference type="EMBL" id="KAF0984772.1"/>
    </source>
</evidence>
<dbReference type="VEuPathDB" id="AmoebaDB:NfTy_031120"/>
<dbReference type="EMBL" id="VFQX01000002">
    <property type="protein sequence ID" value="KAF0984772.1"/>
    <property type="molecule type" value="Genomic_DNA"/>
</dbReference>
<sequence>MGSAFIKFSCSKVSDSNVHDHSKYKTKRQKKELKTFKSSSTPSNLSFKNAYEESNLNSSTPVLMNLCPSAPTLNDTSNAEDVSNESTNASPRRGNKVVPLSAAYSEQQQQPESSPLIPTSFSFRSPSFTSNFKFKKKAASFFEMKKSEDLVSPTVNNDPVNTSSISKYDDSSYFDNYHTLPPIPIDEAVLQKVMTRNRSAGNVLRESLEVFRFGAAQQNYNENEDIPMDDDEIKSVETVSTTSSSTVEVEIFNHSGPKAGLMKTKSSYRLERTGSGVKKPQLSSFHRFNTISDIHRALVEEHQKKALSKHSSIASIRSKYSPMKRDSLDSQVTTSSGTGTSGSGSVRSPTPRVGRNMKIEAKVTGTEALLCPIPEERHLVASMSLNNLFSNKMPSSTRILDPVSSNGGKERRLTRNFSSNQIITSSLLTQEKQLLSQSSQDLLRDLKKPSIPKTLQKTSSFRSTTSNTSTVSKEEILNRVFNTAPSRPTLPPIKRKKKESRLIIDPKTGSIKYTDEEDVTSEKSSSSTTRSDFSSLDETKTNLGNSDIMINIQEPKEAPEVVPKSAPKVTLRQLKLQKIQKLKEQKETEEMLIAYIMDDKYSEAEINNYLLSIGSHEFMDIF</sequence>
<feature type="region of interest" description="Disordered" evidence="1">
    <location>
        <begin position="67"/>
        <end position="95"/>
    </location>
</feature>
<dbReference type="RefSeq" id="XP_044569485.1">
    <property type="nucleotide sequence ID" value="XM_044710374.1"/>
</dbReference>
<reference evidence="2 3" key="1">
    <citation type="journal article" date="2019" name="Sci. Rep.">
        <title>Nanopore sequencing improves the draft genome of the human pathogenic amoeba Naegleria fowleri.</title>
        <authorList>
            <person name="Liechti N."/>
            <person name="Schurch N."/>
            <person name="Bruggmann R."/>
            <person name="Wittwer M."/>
        </authorList>
    </citation>
    <scope>NUCLEOTIDE SEQUENCE [LARGE SCALE GENOMIC DNA]</scope>
    <source>
        <strain evidence="2 3">ATCC 30894</strain>
    </source>
</reference>